<comment type="caution">
    <text evidence="1">The sequence shown here is derived from an EMBL/GenBank/DDBJ whole genome shotgun (WGS) entry which is preliminary data.</text>
</comment>
<protein>
    <submittedName>
        <fullName evidence="1">Uncharacterized protein</fullName>
    </submittedName>
</protein>
<dbReference type="AlphaFoldDB" id="A0A7W9IKY8"/>
<organism evidence="1 2">
    <name type="scientific">Streptosporangium becharense</name>
    <dbReference type="NCBI Taxonomy" id="1816182"/>
    <lineage>
        <taxon>Bacteria</taxon>
        <taxon>Bacillati</taxon>
        <taxon>Actinomycetota</taxon>
        <taxon>Actinomycetes</taxon>
        <taxon>Streptosporangiales</taxon>
        <taxon>Streptosporangiaceae</taxon>
        <taxon>Streptosporangium</taxon>
    </lineage>
</organism>
<dbReference type="Proteomes" id="UP000540685">
    <property type="component" value="Unassembled WGS sequence"/>
</dbReference>
<proteinExistence type="predicted"/>
<reference evidence="1 2" key="1">
    <citation type="submission" date="2020-08" db="EMBL/GenBank/DDBJ databases">
        <title>Sequencing the genomes of 1000 actinobacteria strains.</title>
        <authorList>
            <person name="Klenk H.-P."/>
        </authorList>
    </citation>
    <scope>NUCLEOTIDE SEQUENCE [LARGE SCALE GENOMIC DNA]</scope>
    <source>
        <strain evidence="1 2">DSM 46887</strain>
    </source>
</reference>
<gene>
    <name evidence="1" type="ORF">F4562_005588</name>
</gene>
<accession>A0A7W9IKY8</accession>
<evidence type="ECO:0000313" key="1">
    <source>
        <dbReference type="EMBL" id="MBB5822526.1"/>
    </source>
</evidence>
<evidence type="ECO:0000313" key="2">
    <source>
        <dbReference type="Proteomes" id="UP000540685"/>
    </source>
</evidence>
<sequence>MILAECGFTRITGMCACDPACDPAYDTSLTDAR</sequence>
<dbReference type="EMBL" id="JACHMP010000001">
    <property type="protein sequence ID" value="MBB5822526.1"/>
    <property type="molecule type" value="Genomic_DNA"/>
</dbReference>
<keyword evidence="2" id="KW-1185">Reference proteome</keyword>
<name>A0A7W9IKY8_9ACTN</name>